<dbReference type="GlyGen" id="A0A8V0XQI3">
    <property type="glycosylation" value="1 site"/>
</dbReference>
<feature type="region of interest" description="Disordered" evidence="2">
    <location>
        <begin position="713"/>
        <end position="820"/>
    </location>
</feature>
<keyword evidence="4" id="KW-1185">Reference proteome</keyword>
<dbReference type="GO" id="GO:0097546">
    <property type="term" value="C:ciliary base"/>
    <property type="evidence" value="ECO:0000318"/>
    <property type="project" value="GO_Central"/>
</dbReference>
<dbReference type="InterPro" id="IPR028257">
    <property type="entry name" value="CEP126"/>
</dbReference>
<protein>
    <submittedName>
        <fullName evidence="3">Centrosomal protein 126</fullName>
    </submittedName>
</protein>
<organism evidence="3 4">
    <name type="scientific">Gallus gallus</name>
    <name type="common">Chicken</name>
    <dbReference type="NCBI Taxonomy" id="9031"/>
    <lineage>
        <taxon>Eukaryota</taxon>
        <taxon>Metazoa</taxon>
        <taxon>Chordata</taxon>
        <taxon>Craniata</taxon>
        <taxon>Vertebrata</taxon>
        <taxon>Euteleostomi</taxon>
        <taxon>Archelosauria</taxon>
        <taxon>Archosauria</taxon>
        <taxon>Dinosauria</taxon>
        <taxon>Saurischia</taxon>
        <taxon>Theropoda</taxon>
        <taxon>Coelurosauria</taxon>
        <taxon>Aves</taxon>
        <taxon>Neognathae</taxon>
        <taxon>Galloanserae</taxon>
        <taxon>Galliformes</taxon>
        <taxon>Phasianidae</taxon>
        <taxon>Phasianinae</taxon>
        <taxon>Gallus</taxon>
    </lineage>
</organism>
<reference evidence="3" key="2">
    <citation type="submission" date="2025-08" db="UniProtKB">
        <authorList>
            <consortium name="Ensembl"/>
        </authorList>
    </citation>
    <scope>IDENTIFICATION</scope>
    <source>
        <strain evidence="3">broiler</strain>
    </source>
</reference>
<evidence type="ECO:0000256" key="1">
    <source>
        <dbReference type="SAM" id="Coils"/>
    </source>
</evidence>
<evidence type="ECO:0000313" key="4">
    <source>
        <dbReference type="Proteomes" id="UP000000539"/>
    </source>
</evidence>
<dbReference type="OrthoDB" id="9900339at2759"/>
<feature type="compositionally biased region" description="Low complexity" evidence="2">
    <location>
        <begin position="237"/>
        <end position="250"/>
    </location>
</feature>
<dbReference type="GO" id="GO:0005813">
    <property type="term" value="C:centrosome"/>
    <property type="evidence" value="ECO:0000318"/>
    <property type="project" value="GO_Central"/>
</dbReference>
<dbReference type="Ensembl" id="ENSGALT00010018910.1">
    <property type="protein sequence ID" value="ENSGALP00010010460.1"/>
    <property type="gene ID" value="ENSGALG00010007933.1"/>
</dbReference>
<feature type="region of interest" description="Disordered" evidence="2">
    <location>
        <begin position="230"/>
        <end position="275"/>
    </location>
</feature>
<gene>
    <name evidence="3" type="primary">CEP126</name>
</gene>
<dbReference type="GeneTree" id="ENSGT00390000013786"/>
<dbReference type="AlphaFoldDB" id="A0A8V0XQI3"/>
<reference evidence="3" key="1">
    <citation type="submission" date="2020-11" db="EMBL/GenBank/DDBJ databases">
        <title>Gallus gallus (Chicken) genome, bGalGal1, GRCg7b, maternal haplotype autosomes + Z &amp; W.</title>
        <authorList>
            <person name="Warren W."/>
            <person name="Formenti G."/>
            <person name="Fedrigo O."/>
            <person name="Haase B."/>
            <person name="Mountcastle J."/>
            <person name="Balacco J."/>
            <person name="Tracey A."/>
            <person name="Schneider V."/>
            <person name="Okimoto R."/>
            <person name="Cheng H."/>
            <person name="Hawken R."/>
            <person name="Howe K."/>
            <person name="Jarvis E.D."/>
        </authorList>
    </citation>
    <scope>NUCLEOTIDE SEQUENCE [LARGE SCALE GENOMIC DNA]</scope>
    <source>
        <strain evidence="3">Broiler</strain>
    </source>
</reference>
<feature type="coiled-coil region" evidence="1">
    <location>
        <begin position="67"/>
        <end position="94"/>
    </location>
</feature>
<evidence type="ECO:0000256" key="2">
    <source>
        <dbReference type="SAM" id="MobiDB-lite"/>
    </source>
</evidence>
<sequence length="1144" mass="126587">MPGRCMEPGGTGGAALWWRHLQRPAGRGAGADLCAALAVPLGWDLEEERWALREGQRLCRSRARKYLVETNRRRRAFEERRKQKEEKEQRFREQVLQQRKIKFWETTEKFQRAHLPASQHKRIVQTKAAFQLEEALEQIKGSVLTSGLCLPSRNKTTCRTTDDTSYSSASSNGYSHQEQISAMVGLDKAMQESSRTKVDNNQLLFQKNLKEMQQLLEKQHLSNLENFHKEAKRTDGSESLSSLDSLEAGDQNGNDTPPSESSLTTSCDRAPYIPGKSQIRSNDMFYAAPNTSKNVHLNNCQRNLDSQNNHSDLPTEDLLAKRNVLTLAEHTNDTEEESPASHRSGKIVAEFSTSGNQESSVNKAFPFQQNLKEERNNSSSGVCSTSATGPSVFSSSKAWASPDSVPGERVQDLTQNQSFKMTPQKRSKSVQTSTEPIATSRILFPNRRCSSGISSPADVVPKDRNFSTDFLKNNLGKVIETNEKNIKSIDDIDQGSSLLQDIPNASALCNVKKQNNKDEEKAHVVETMSLVSDTELGFGTPTQHNSQKNNIYDRKRAKLVRSILKKEAKAVVMNHGIIFGTRPVSSIKDSLELAKSKKKSAENTKNSRKLKWCDQINQIIAENNENCYEESTGEISSAQLYCVQTVSNAPCANSCVGAHPSNTVLTENRHENSHISKPNVNSAESNKECTSLNMFMSTGSSFPKKVWMVSKHEEGKSPVSGNCDKFHEENQHRNKAKIIRSPRPIRDQLCSVPRSSRGPGTAVRLQSATEGRAAQGRMLAPQPPSASAPGSKHGKTRASPAARQLLPSSHPQDTTTNGNSLNERRALLTKQILNKSTPGSSESITCSSEVATVLSTPRCSTSCEPQAKQTGSVSSGPTTGCQHCSVTCTEQRANTENRSHLNRSPTAEETTAWKGARVALTPKDTAAGVTQNHMSHYNNSHTTKCQPCKAPVSHIPTGDSSQKSCCKVSSRMNKLGFFHANSVVPLTKQRQIFNSFENKHGVFTEQRRQTVDSKRWQPTYHTQNLLRAVQLHPVQSAFDPAQNRNYTYKSEEVSESTAQFLMAEKLTSTAAVEDEILAAMGSVQPARQPLLCNTAPRPGTSALSLEEEKIFQSLDRLNQRLQNVQEAITRNPAVSEILQKTTPF</sequence>
<dbReference type="GO" id="GO:0031122">
    <property type="term" value="P:cytoplasmic microtubule organization"/>
    <property type="evidence" value="ECO:0000318"/>
    <property type="project" value="GO_Central"/>
</dbReference>
<dbReference type="Proteomes" id="UP000000539">
    <property type="component" value="Chromosome 1"/>
</dbReference>
<feature type="compositionally biased region" description="Polar residues" evidence="2">
    <location>
        <begin position="251"/>
        <end position="267"/>
    </location>
</feature>
<dbReference type="GO" id="GO:0060271">
    <property type="term" value="P:cilium assembly"/>
    <property type="evidence" value="ECO:0000318"/>
    <property type="project" value="GO_Central"/>
</dbReference>
<dbReference type="GO" id="GO:0007052">
    <property type="term" value="P:mitotic spindle organization"/>
    <property type="evidence" value="ECO:0007669"/>
    <property type="project" value="InterPro"/>
</dbReference>
<dbReference type="Pfam" id="PF15352">
    <property type="entry name" value="K1377"/>
    <property type="match status" value="2"/>
</dbReference>
<name>A0A8V0XQI3_CHICK</name>
<dbReference type="GO" id="GO:0030496">
    <property type="term" value="C:midbody"/>
    <property type="evidence" value="ECO:0000318"/>
    <property type="project" value="GO_Central"/>
</dbReference>
<dbReference type="PANTHER" id="PTHR31191">
    <property type="entry name" value="CENTROSOMAL PROTEIN CEP126"/>
    <property type="match status" value="1"/>
</dbReference>
<evidence type="ECO:0000313" key="3">
    <source>
        <dbReference type="Ensembl" id="ENSGALP00010010460.1"/>
    </source>
</evidence>
<accession>A0A8V0XQI3</accession>
<proteinExistence type="predicted"/>
<feature type="compositionally biased region" description="Polar residues" evidence="2">
    <location>
        <begin position="806"/>
        <end position="820"/>
    </location>
</feature>
<dbReference type="PANTHER" id="PTHR31191:SF4">
    <property type="entry name" value="CENTROSOMAL PROTEIN OF 126 KDA"/>
    <property type="match status" value="1"/>
</dbReference>
<reference evidence="3" key="3">
    <citation type="submission" date="2025-09" db="UniProtKB">
        <authorList>
            <consortium name="Ensembl"/>
        </authorList>
    </citation>
    <scope>IDENTIFICATION</scope>
    <source>
        <strain evidence="3">broiler</strain>
    </source>
</reference>
<keyword evidence="1" id="KW-0175">Coiled coil</keyword>
<dbReference type="FunCoup" id="A0A8V0XQI3">
    <property type="interactions" value="602"/>
</dbReference>
<dbReference type="GO" id="GO:1905515">
    <property type="term" value="P:non-motile cilium assembly"/>
    <property type="evidence" value="ECO:0007669"/>
    <property type="project" value="InterPro"/>
</dbReference>